<feature type="compositionally biased region" description="Acidic residues" evidence="2">
    <location>
        <begin position="243"/>
        <end position="253"/>
    </location>
</feature>
<evidence type="ECO:0000256" key="1">
    <source>
        <dbReference type="SAM" id="Coils"/>
    </source>
</evidence>
<feature type="compositionally biased region" description="Polar residues" evidence="2">
    <location>
        <begin position="225"/>
        <end position="239"/>
    </location>
</feature>
<feature type="compositionally biased region" description="Low complexity" evidence="2">
    <location>
        <begin position="504"/>
        <end position="528"/>
    </location>
</feature>
<evidence type="ECO:0000313" key="4">
    <source>
        <dbReference type="Proteomes" id="UP001055712"/>
    </source>
</evidence>
<reference evidence="3" key="1">
    <citation type="journal article" date="2019" name="Plant J.">
        <title>Chlorella vulgaris genome assembly and annotation reveals the molecular basis for metabolic acclimation to high light conditions.</title>
        <authorList>
            <person name="Cecchin M."/>
            <person name="Marcolungo L."/>
            <person name="Rossato M."/>
            <person name="Girolomoni L."/>
            <person name="Cosentino E."/>
            <person name="Cuine S."/>
            <person name="Li-Beisson Y."/>
            <person name="Delledonne M."/>
            <person name="Ballottari M."/>
        </authorList>
    </citation>
    <scope>NUCLEOTIDE SEQUENCE</scope>
    <source>
        <strain evidence="3">211/11P</strain>
    </source>
</reference>
<reference evidence="3" key="2">
    <citation type="submission" date="2020-11" db="EMBL/GenBank/DDBJ databases">
        <authorList>
            <person name="Cecchin M."/>
            <person name="Marcolungo L."/>
            <person name="Rossato M."/>
            <person name="Girolomoni L."/>
            <person name="Cosentino E."/>
            <person name="Cuine S."/>
            <person name="Li-Beisson Y."/>
            <person name="Delledonne M."/>
            <person name="Ballottari M."/>
        </authorList>
    </citation>
    <scope>NUCLEOTIDE SEQUENCE</scope>
    <source>
        <strain evidence="3">211/11P</strain>
        <tissue evidence="3">Whole cell</tissue>
    </source>
</reference>
<feature type="compositionally biased region" description="Gly residues" evidence="2">
    <location>
        <begin position="260"/>
        <end position="271"/>
    </location>
</feature>
<sequence>MGQCVSIVPGKAAPICRVCKAQAPLPWNKLDPTERASWVWEGDTAMCRKCVVVGRLDQIQFEKDRKRYKAAKEEMYPKVTEGAKPNLKRLNSGEQWDNSSSFYSDWRPPSTLKRLLSAIRLAQAEDPKQFMGMQRKGTGFVPASTPSAMPGNGVPGSSVSGSPPPPGHGVGVGVGVQGADATEAADLTAAELERQREEERLANSQRQLAALEEECGVEAVEELSMNMSGLPSTVRSSLPTMEEGAEEQEEEEEACSREAGAGGGGGVGGPAAGTAASQLQSRSKLLQGSGTSRQLQSQLAALLGGYPEGDRDQATAWEELLNGSVRGGAPAALREAEQQMEAAGPAEWQPSPPGGQALQQARHAPSPTEVDRAPPPDFSRRNMARLGGDGVAGLLGGPEARHDGGHKRAAASGGSAFMSALHGIRAGPSDGQRAHQALQREQLKRDLEAQMQAKREAEAASKAALAALEEREEAELRAYWAAQAAAAANVASPGVQGGAGGTAGPATSRQQQQQQQQGTQQQQRQQVQPDGELATQRKGRAGTAGLDKQLGSRGGPGQAGFGSEPLRVAAGEARRGEALVQPGIAVFLPPDKAAERQASLRANRAAHTVSFDEPDLSAAAAFGGGGSRRLPPPATAPASTAMLAAQQAQLQQQQAVLAHLAAASAGGGGGIAPFYHYGAYPPPGMPFMLGPPATSAGVQAGSPSSGQHPFGPPHTGSSSSSNELQVLCLLRDLQLEQQRMREQLAQQLDAVGRLGGDAAAARSERDRARADLERVQRMLAERQVAEAAKFASEQDMGGVTTHVLPLAARQIPSRLGTPAHCHSTRTADCQAEAAQQLPARYRQPAAEPWQQQAVVAAAAQKGQRGARGGGRAGAKQVAGAGRDKQQLAAKPGKGWKM</sequence>
<feature type="compositionally biased region" description="Basic and acidic residues" evidence="2">
    <location>
        <begin position="369"/>
        <end position="380"/>
    </location>
</feature>
<organism evidence="3 4">
    <name type="scientific">Chlorella vulgaris</name>
    <name type="common">Green alga</name>
    <dbReference type="NCBI Taxonomy" id="3077"/>
    <lineage>
        <taxon>Eukaryota</taxon>
        <taxon>Viridiplantae</taxon>
        <taxon>Chlorophyta</taxon>
        <taxon>core chlorophytes</taxon>
        <taxon>Trebouxiophyceae</taxon>
        <taxon>Chlorellales</taxon>
        <taxon>Chlorellaceae</taxon>
        <taxon>Chlorella clade</taxon>
        <taxon>Chlorella</taxon>
    </lineage>
</organism>
<name>A0A9D4TM79_CHLVU</name>
<feature type="coiled-coil region" evidence="1">
    <location>
        <begin position="440"/>
        <end position="477"/>
    </location>
</feature>
<feature type="coiled-coil region" evidence="1">
    <location>
        <begin position="187"/>
        <end position="214"/>
    </location>
</feature>
<feature type="region of interest" description="Disordered" evidence="2">
    <location>
        <begin position="492"/>
        <end position="564"/>
    </location>
</feature>
<gene>
    <name evidence="3" type="ORF">D9Q98_005587</name>
</gene>
<dbReference type="Proteomes" id="UP001055712">
    <property type="component" value="Unassembled WGS sequence"/>
</dbReference>
<dbReference type="EMBL" id="SIDB01000008">
    <property type="protein sequence ID" value="KAI3429498.1"/>
    <property type="molecule type" value="Genomic_DNA"/>
</dbReference>
<feature type="compositionally biased region" description="Gly residues" evidence="2">
    <location>
        <begin position="387"/>
        <end position="396"/>
    </location>
</feature>
<feature type="region of interest" description="Disordered" evidence="2">
    <location>
        <begin position="332"/>
        <end position="412"/>
    </location>
</feature>
<protein>
    <submittedName>
        <fullName evidence="3">Uncharacterized protein</fullName>
    </submittedName>
</protein>
<feature type="region of interest" description="Disordered" evidence="2">
    <location>
        <begin position="138"/>
        <end position="175"/>
    </location>
</feature>
<comment type="caution">
    <text evidence="3">The sequence shown here is derived from an EMBL/GenBank/DDBJ whole genome shotgun (WGS) entry which is preliminary data.</text>
</comment>
<accession>A0A9D4TM79</accession>
<dbReference type="AlphaFoldDB" id="A0A9D4TM79"/>
<feature type="region of interest" description="Disordered" evidence="2">
    <location>
        <begin position="224"/>
        <end position="292"/>
    </location>
</feature>
<evidence type="ECO:0000256" key="2">
    <source>
        <dbReference type="SAM" id="MobiDB-lite"/>
    </source>
</evidence>
<feature type="region of interest" description="Disordered" evidence="2">
    <location>
        <begin position="858"/>
        <end position="897"/>
    </location>
</feature>
<feature type="coiled-coil region" evidence="1">
    <location>
        <begin position="730"/>
        <end position="778"/>
    </location>
</feature>
<dbReference type="OrthoDB" id="520840at2759"/>
<feature type="compositionally biased region" description="Low complexity" evidence="2">
    <location>
        <begin position="150"/>
        <end position="161"/>
    </location>
</feature>
<keyword evidence="4" id="KW-1185">Reference proteome</keyword>
<proteinExistence type="predicted"/>
<keyword evidence="1" id="KW-0175">Coiled coil</keyword>
<feature type="compositionally biased region" description="Polar residues" evidence="2">
    <location>
        <begin position="277"/>
        <end position="292"/>
    </location>
</feature>
<feature type="region of interest" description="Disordered" evidence="2">
    <location>
        <begin position="693"/>
        <end position="722"/>
    </location>
</feature>
<evidence type="ECO:0000313" key="3">
    <source>
        <dbReference type="EMBL" id="KAI3429498.1"/>
    </source>
</evidence>